<evidence type="ECO:0000313" key="2">
    <source>
        <dbReference type="Proteomes" id="UP000011592"/>
    </source>
</evidence>
<accession>L9Z894</accession>
<comment type="caution">
    <text evidence="1">The sequence shown here is derived from an EMBL/GenBank/DDBJ whole genome shotgun (WGS) entry which is preliminary data.</text>
</comment>
<evidence type="ECO:0000313" key="1">
    <source>
        <dbReference type="EMBL" id="ELY82564.1"/>
    </source>
</evidence>
<protein>
    <submittedName>
        <fullName evidence="1">Uncharacterized protein</fullName>
    </submittedName>
</protein>
<gene>
    <name evidence="1" type="ORF">C486_04710</name>
</gene>
<dbReference type="Proteomes" id="UP000011592">
    <property type="component" value="Unassembled WGS sequence"/>
</dbReference>
<organism evidence="1 2">
    <name type="scientific">Natrinema gari JCM 14663</name>
    <dbReference type="NCBI Taxonomy" id="1230459"/>
    <lineage>
        <taxon>Archaea</taxon>
        <taxon>Methanobacteriati</taxon>
        <taxon>Methanobacteriota</taxon>
        <taxon>Stenosarchaea group</taxon>
        <taxon>Halobacteria</taxon>
        <taxon>Halobacteriales</taxon>
        <taxon>Natrialbaceae</taxon>
        <taxon>Natrinema</taxon>
    </lineage>
</organism>
<reference evidence="1 2" key="1">
    <citation type="journal article" date="2014" name="PLoS Genet.">
        <title>Phylogenetically driven sequencing of extremely halophilic archaea reveals strategies for static and dynamic osmo-response.</title>
        <authorList>
            <person name="Becker E.A."/>
            <person name="Seitzer P.M."/>
            <person name="Tritt A."/>
            <person name="Larsen D."/>
            <person name="Krusor M."/>
            <person name="Yao A.I."/>
            <person name="Wu D."/>
            <person name="Madern D."/>
            <person name="Eisen J.A."/>
            <person name="Darling A.E."/>
            <person name="Facciotti M.T."/>
        </authorList>
    </citation>
    <scope>NUCLEOTIDE SEQUENCE [LARGE SCALE GENOMIC DNA]</scope>
    <source>
        <strain evidence="1 2">JCM 14663</strain>
    </source>
</reference>
<name>L9Z894_9EURY</name>
<sequence length="37" mass="4173">MRRRPRRSDGYSIRIRPRIGTGLRINAVLIGSVGPPQ</sequence>
<dbReference type="EMBL" id="AOIJ01000036">
    <property type="protein sequence ID" value="ELY82564.1"/>
    <property type="molecule type" value="Genomic_DNA"/>
</dbReference>
<dbReference type="PATRIC" id="fig|1230459.4.peg.941"/>
<proteinExistence type="predicted"/>
<dbReference type="AlphaFoldDB" id="L9Z894"/>
<keyword evidence="2" id="KW-1185">Reference proteome</keyword>